<comment type="caution">
    <text evidence="1">The sequence shown here is derived from an EMBL/GenBank/DDBJ whole genome shotgun (WGS) entry which is preliminary data.</text>
</comment>
<protein>
    <submittedName>
        <fullName evidence="1">Uncharacterized protein</fullName>
    </submittedName>
</protein>
<reference evidence="1" key="2">
    <citation type="journal article" date="2021" name="PeerJ">
        <title>Extensive microbial diversity within the chicken gut microbiome revealed by metagenomics and culture.</title>
        <authorList>
            <person name="Gilroy R."/>
            <person name="Ravi A."/>
            <person name="Getino M."/>
            <person name="Pursley I."/>
            <person name="Horton D.L."/>
            <person name="Alikhan N.F."/>
            <person name="Baker D."/>
            <person name="Gharbi K."/>
            <person name="Hall N."/>
            <person name="Watson M."/>
            <person name="Adriaenssens E.M."/>
            <person name="Foster-Nyarko E."/>
            <person name="Jarju S."/>
            <person name="Secka A."/>
            <person name="Antonio M."/>
            <person name="Oren A."/>
            <person name="Chaudhuri R.R."/>
            <person name="La Ragione R."/>
            <person name="Hildebrand F."/>
            <person name="Pallen M.J."/>
        </authorList>
    </citation>
    <scope>NUCLEOTIDE SEQUENCE</scope>
    <source>
        <strain evidence="1">ChiHcec3-11533</strain>
    </source>
</reference>
<name>A0A9D1ICD3_9FIRM</name>
<evidence type="ECO:0000313" key="2">
    <source>
        <dbReference type="Proteomes" id="UP000824072"/>
    </source>
</evidence>
<sequence length="431" mass="45847">MGKSGTTTQGKYTLQWSTQWDYVQPGQDVAITLRISGLSNQGMYSVGMTVEEAGGTGEAEEMAALLTTGSALGTGLNYQRALGVAYAVYESVKFQIRLYDRSTVVPLLLATFAPGDLSDVLIYVAEDVMPKIESFQAERCSSAGVLQDDGQYVRVRIAMACAPGMRLESADHTLRVGYRVAGSTGAYTYQTLSIPTQQTVLSVGAVFAVTKRYELICELYNPYAKASAYTSIPIARTNLHLAGTGYGVGIGQYSTGTEANPQFDCQYPAHFYSGLQVDGEVRGLARDTITAHLTGYVTAVICGTDPAAQKIIPFDEATCQIGIGLTLRSDGGILVGEGVQYVRASLSVFFSDGFTAGRNVHTAIRKGSALADGWVRGRFLTPAANPYTTYTIAPTVFAVQQGDVIYGTFGAQNGNAGRIADGSWITVEAVG</sequence>
<proteinExistence type="predicted"/>
<accession>A0A9D1ICD3</accession>
<dbReference type="AlphaFoldDB" id="A0A9D1ICD3"/>
<reference evidence="1" key="1">
    <citation type="submission" date="2020-10" db="EMBL/GenBank/DDBJ databases">
        <authorList>
            <person name="Gilroy R."/>
        </authorList>
    </citation>
    <scope>NUCLEOTIDE SEQUENCE</scope>
    <source>
        <strain evidence="1">ChiHcec3-11533</strain>
    </source>
</reference>
<evidence type="ECO:0000313" key="1">
    <source>
        <dbReference type="EMBL" id="HIU33254.1"/>
    </source>
</evidence>
<dbReference type="Proteomes" id="UP000824072">
    <property type="component" value="Unassembled WGS sequence"/>
</dbReference>
<dbReference type="EMBL" id="DVMU01000038">
    <property type="protein sequence ID" value="HIU33254.1"/>
    <property type="molecule type" value="Genomic_DNA"/>
</dbReference>
<organism evidence="1 2">
    <name type="scientific">Candidatus Pullichristensenella excrementigallinarum</name>
    <dbReference type="NCBI Taxonomy" id="2840907"/>
    <lineage>
        <taxon>Bacteria</taxon>
        <taxon>Bacillati</taxon>
        <taxon>Bacillota</taxon>
        <taxon>Clostridia</taxon>
        <taxon>Candidatus Pullichristensenella</taxon>
    </lineage>
</organism>
<gene>
    <name evidence="1" type="ORF">IAB02_01700</name>
</gene>